<keyword evidence="3" id="KW-1185">Reference proteome</keyword>
<dbReference type="EMBL" id="BLXT01007347">
    <property type="protein sequence ID" value="GFO38759.1"/>
    <property type="molecule type" value="Genomic_DNA"/>
</dbReference>
<protein>
    <recommendedName>
        <fullName evidence="4">SMP-LTD domain-containing protein</fullName>
    </recommendedName>
</protein>
<proteinExistence type="predicted"/>
<dbReference type="Proteomes" id="UP000735302">
    <property type="component" value="Unassembled WGS sequence"/>
</dbReference>
<evidence type="ECO:0008006" key="4">
    <source>
        <dbReference type="Google" id="ProtNLM"/>
    </source>
</evidence>
<feature type="compositionally biased region" description="Basic and acidic residues" evidence="1">
    <location>
        <begin position="18"/>
        <end position="46"/>
    </location>
</feature>
<evidence type="ECO:0000313" key="2">
    <source>
        <dbReference type="EMBL" id="GFO38759.1"/>
    </source>
</evidence>
<evidence type="ECO:0000256" key="1">
    <source>
        <dbReference type="SAM" id="MobiDB-lite"/>
    </source>
</evidence>
<accession>A0AAV4D3N9</accession>
<sequence>MILVSCYSTNGYSQEKGRGRWRMEGVKEKEGKGERGVGRGGEDRGKQFSAPDIDAVFKPAVWQTVDAVFKPAVWQAVDVVFKPAVWQTVNAVFKPAVWQTVDFERKVEDKIERSLIALEFQRSPYGTMATIRGSVSLINL</sequence>
<organism evidence="2 3">
    <name type="scientific">Plakobranchus ocellatus</name>
    <dbReference type="NCBI Taxonomy" id="259542"/>
    <lineage>
        <taxon>Eukaryota</taxon>
        <taxon>Metazoa</taxon>
        <taxon>Spiralia</taxon>
        <taxon>Lophotrochozoa</taxon>
        <taxon>Mollusca</taxon>
        <taxon>Gastropoda</taxon>
        <taxon>Heterobranchia</taxon>
        <taxon>Euthyneura</taxon>
        <taxon>Panpulmonata</taxon>
        <taxon>Sacoglossa</taxon>
        <taxon>Placobranchoidea</taxon>
        <taxon>Plakobranchidae</taxon>
        <taxon>Plakobranchus</taxon>
    </lineage>
</organism>
<name>A0AAV4D3N9_9GAST</name>
<reference evidence="2 3" key="1">
    <citation type="journal article" date="2021" name="Elife">
        <title>Chloroplast acquisition without the gene transfer in kleptoplastic sea slugs, Plakobranchus ocellatus.</title>
        <authorList>
            <person name="Maeda T."/>
            <person name="Takahashi S."/>
            <person name="Yoshida T."/>
            <person name="Shimamura S."/>
            <person name="Takaki Y."/>
            <person name="Nagai Y."/>
            <person name="Toyoda A."/>
            <person name="Suzuki Y."/>
            <person name="Arimoto A."/>
            <person name="Ishii H."/>
            <person name="Satoh N."/>
            <person name="Nishiyama T."/>
            <person name="Hasebe M."/>
            <person name="Maruyama T."/>
            <person name="Minagawa J."/>
            <person name="Obokata J."/>
            <person name="Shigenobu S."/>
        </authorList>
    </citation>
    <scope>NUCLEOTIDE SEQUENCE [LARGE SCALE GENOMIC DNA]</scope>
</reference>
<gene>
    <name evidence="2" type="ORF">PoB_006526400</name>
</gene>
<dbReference type="AlphaFoldDB" id="A0AAV4D3N9"/>
<feature type="region of interest" description="Disordered" evidence="1">
    <location>
        <begin position="18"/>
        <end position="47"/>
    </location>
</feature>
<comment type="caution">
    <text evidence="2">The sequence shown here is derived from an EMBL/GenBank/DDBJ whole genome shotgun (WGS) entry which is preliminary data.</text>
</comment>
<evidence type="ECO:0000313" key="3">
    <source>
        <dbReference type="Proteomes" id="UP000735302"/>
    </source>
</evidence>